<comment type="caution">
    <text evidence="2">The sequence shown here is derived from an EMBL/GenBank/DDBJ whole genome shotgun (WGS) entry which is preliminary data.</text>
</comment>
<evidence type="ECO:0000313" key="2">
    <source>
        <dbReference type="EMBL" id="KAJ3639266.1"/>
    </source>
</evidence>
<accession>A0AA38HL68</accession>
<dbReference type="AlphaFoldDB" id="A0AA38HL68"/>
<sequence>MAVKNVRPGEDVTSSTEQSKREYSCRSEKGPRGVHGSVQDESILEMRHPDWPLPARYILIGQSSGILSLFCSSSAVAS</sequence>
<evidence type="ECO:0000313" key="3">
    <source>
        <dbReference type="Proteomes" id="UP001168821"/>
    </source>
</evidence>
<feature type="compositionally biased region" description="Basic and acidic residues" evidence="1">
    <location>
        <begin position="18"/>
        <end position="31"/>
    </location>
</feature>
<name>A0AA38HL68_9CUCU</name>
<protein>
    <submittedName>
        <fullName evidence="2">Uncharacterized protein</fullName>
    </submittedName>
</protein>
<organism evidence="2 3">
    <name type="scientific">Zophobas morio</name>
    <dbReference type="NCBI Taxonomy" id="2755281"/>
    <lineage>
        <taxon>Eukaryota</taxon>
        <taxon>Metazoa</taxon>
        <taxon>Ecdysozoa</taxon>
        <taxon>Arthropoda</taxon>
        <taxon>Hexapoda</taxon>
        <taxon>Insecta</taxon>
        <taxon>Pterygota</taxon>
        <taxon>Neoptera</taxon>
        <taxon>Endopterygota</taxon>
        <taxon>Coleoptera</taxon>
        <taxon>Polyphaga</taxon>
        <taxon>Cucujiformia</taxon>
        <taxon>Tenebrionidae</taxon>
        <taxon>Zophobas</taxon>
    </lineage>
</organism>
<proteinExistence type="predicted"/>
<dbReference type="EMBL" id="JALNTZ010000010">
    <property type="protein sequence ID" value="KAJ3639266.1"/>
    <property type="molecule type" value="Genomic_DNA"/>
</dbReference>
<dbReference type="Proteomes" id="UP001168821">
    <property type="component" value="Unassembled WGS sequence"/>
</dbReference>
<reference evidence="2" key="1">
    <citation type="journal article" date="2023" name="G3 (Bethesda)">
        <title>Whole genome assemblies of Zophobas morio and Tenebrio molitor.</title>
        <authorList>
            <person name="Kaur S."/>
            <person name="Stinson S.A."/>
            <person name="diCenzo G.C."/>
        </authorList>
    </citation>
    <scope>NUCLEOTIDE SEQUENCE</scope>
    <source>
        <strain evidence="2">QUZm001</strain>
    </source>
</reference>
<evidence type="ECO:0000256" key="1">
    <source>
        <dbReference type="SAM" id="MobiDB-lite"/>
    </source>
</evidence>
<keyword evidence="3" id="KW-1185">Reference proteome</keyword>
<gene>
    <name evidence="2" type="ORF">Zmor_002631</name>
</gene>
<feature type="region of interest" description="Disordered" evidence="1">
    <location>
        <begin position="1"/>
        <end position="40"/>
    </location>
</feature>